<gene>
    <name evidence="4" type="ORF">LSG31_14535</name>
</gene>
<organism evidence="4 5">
    <name type="scientific">Fodinisporobacter ferrooxydans</name>
    <dbReference type="NCBI Taxonomy" id="2901836"/>
    <lineage>
        <taxon>Bacteria</taxon>
        <taxon>Bacillati</taxon>
        <taxon>Bacillota</taxon>
        <taxon>Bacilli</taxon>
        <taxon>Bacillales</taxon>
        <taxon>Alicyclobacillaceae</taxon>
        <taxon>Fodinisporobacter</taxon>
    </lineage>
</organism>
<name>A0ABY4CMQ0_9BACL</name>
<dbReference type="PANTHER" id="PTHR11601">
    <property type="entry name" value="CYSTEINE DESULFURYLASE FAMILY MEMBER"/>
    <property type="match status" value="1"/>
</dbReference>
<dbReference type="EMBL" id="CP089291">
    <property type="protein sequence ID" value="UOF89130.1"/>
    <property type="molecule type" value="Genomic_DNA"/>
</dbReference>
<keyword evidence="5" id="KW-1185">Reference proteome</keyword>
<dbReference type="InterPro" id="IPR015421">
    <property type="entry name" value="PyrdxlP-dep_Trfase_major"/>
</dbReference>
<dbReference type="Gene3D" id="3.90.1150.10">
    <property type="entry name" value="Aspartate Aminotransferase, domain 1"/>
    <property type="match status" value="1"/>
</dbReference>
<keyword evidence="2" id="KW-0663">Pyridoxal phosphate</keyword>
<evidence type="ECO:0000256" key="1">
    <source>
        <dbReference type="ARBA" id="ARBA00001933"/>
    </source>
</evidence>
<dbReference type="Pfam" id="PF00266">
    <property type="entry name" value="Aminotran_5"/>
    <property type="match status" value="1"/>
</dbReference>
<dbReference type="RefSeq" id="WP_347435811.1">
    <property type="nucleotide sequence ID" value="NZ_CP089291.1"/>
</dbReference>
<evidence type="ECO:0000313" key="5">
    <source>
        <dbReference type="Proteomes" id="UP000830167"/>
    </source>
</evidence>
<protein>
    <submittedName>
        <fullName evidence="4">Cysteine desulfurase</fullName>
    </submittedName>
</protein>
<dbReference type="InterPro" id="IPR015422">
    <property type="entry name" value="PyrdxlP-dep_Trfase_small"/>
</dbReference>
<dbReference type="NCBIfam" id="NF002806">
    <property type="entry name" value="PRK02948.1"/>
    <property type="match status" value="1"/>
</dbReference>
<dbReference type="Gene3D" id="3.40.640.10">
    <property type="entry name" value="Type I PLP-dependent aspartate aminotransferase-like (Major domain)"/>
    <property type="match status" value="1"/>
</dbReference>
<dbReference type="PIRSF" id="PIRSF005572">
    <property type="entry name" value="NifS"/>
    <property type="match status" value="1"/>
</dbReference>
<evidence type="ECO:0000313" key="4">
    <source>
        <dbReference type="EMBL" id="UOF89130.1"/>
    </source>
</evidence>
<dbReference type="InterPro" id="IPR016454">
    <property type="entry name" value="Cysteine_dSase"/>
</dbReference>
<proteinExistence type="predicted"/>
<comment type="cofactor">
    <cofactor evidence="1">
        <name>pyridoxal 5'-phosphate</name>
        <dbReference type="ChEBI" id="CHEBI:597326"/>
    </cofactor>
</comment>
<evidence type="ECO:0000256" key="2">
    <source>
        <dbReference type="ARBA" id="ARBA00022898"/>
    </source>
</evidence>
<dbReference type="PANTHER" id="PTHR11601:SF50">
    <property type="entry name" value="CYSTEINE DESULFURASE ISCS 2-RELATED"/>
    <property type="match status" value="1"/>
</dbReference>
<evidence type="ECO:0000259" key="3">
    <source>
        <dbReference type="Pfam" id="PF00266"/>
    </source>
</evidence>
<dbReference type="InterPro" id="IPR015424">
    <property type="entry name" value="PyrdxlP-dep_Trfase"/>
</dbReference>
<reference evidence="4" key="1">
    <citation type="submission" date="2021-12" db="EMBL/GenBank/DDBJ databases">
        <title>Alicyclobacillaceae gen. nov., sp. nov., isolated from chalcocite enrichment system.</title>
        <authorList>
            <person name="Jiang Z."/>
        </authorList>
    </citation>
    <scope>NUCLEOTIDE SEQUENCE</scope>
    <source>
        <strain evidence="4">MYW30-H2</strain>
    </source>
</reference>
<dbReference type="Proteomes" id="UP000830167">
    <property type="component" value="Chromosome"/>
</dbReference>
<feature type="domain" description="Aminotransferase class V" evidence="3">
    <location>
        <begin position="2"/>
        <end position="365"/>
    </location>
</feature>
<dbReference type="SUPFAM" id="SSF53383">
    <property type="entry name" value="PLP-dependent transferases"/>
    <property type="match status" value="1"/>
</dbReference>
<accession>A0ABY4CMQ0</accession>
<sequence length="384" mass="42884">MIYLDTSATTPVLPEIMDIVTRTCLTNFGNPSSLHRLGVQAETIIEDARVTLAKILRAKPQEIIFTGSGTEANNMAVLGSARLYQNRGKHIISTAIEHASVLEALRQLEREGFDVTYVQPDDRGFVSVQDVEDALRPDTILISMMYVNNETGAIQPVQQVGELVKDRPKTLFHVDAIQAFGKLPIDVDRLHADYVSVSGHKIHAPKGIGALYMRRQRKIQPIVWGGGQEQNWRSGTQNVPGIAAIGQAAAMMQEHLAEYTKRMSELRDLLWRKIEQNIPDISIHSPVGAQEIAPHILYVSFPGVRAEVLLHALETDGIYVSTASACSSKEMRHSHVLKAMGKTPEQMNSAIRFSVSPFLQEKDIECTVDRLHYHVQDLRLLMRR</sequence>
<dbReference type="InterPro" id="IPR000192">
    <property type="entry name" value="Aminotrans_V_dom"/>
</dbReference>
<dbReference type="Gene3D" id="1.10.260.50">
    <property type="match status" value="1"/>
</dbReference>